<protein>
    <submittedName>
        <fullName evidence="2">Uncharacterized protein</fullName>
    </submittedName>
</protein>
<organism evidence="2 3">
    <name type="scientific">Astrephomene gubernaculifera</name>
    <dbReference type="NCBI Taxonomy" id="47775"/>
    <lineage>
        <taxon>Eukaryota</taxon>
        <taxon>Viridiplantae</taxon>
        <taxon>Chlorophyta</taxon>
        <taxon>core chlorophytes</taxon>
        <taxon>Chlorophyceae</taxon>
        <taxon>CS clade</taxon>
        <taxon>Chlamydomonadales</taxon>
        <taxon>Astrephomenaceae</taxon>
        <taxon>Astrephomene</taxon>
    </lineage>
</organism>
<accession>A0AAD3HRK8</accession>
<evidence type="ECO:0000313" key="2">
    <source>
        <dbReference type="EMBL" id="GFR50045.1"/>
    </source>
</evidence>
<name>A0AAD3HRK8_9CHLO</name>
<proteinExistence type="predicted"/>
<evidence type="ECO:0000313" key="3">
    <source>
        <dbReference type="Proteomes" id="UP001054857"/>
    </source>
</evidence>
<comment type="caution">
    <text evidence="2">The sequence shown here is derived from an EMBL/GenBank/DDBJ whole genome shotgun (WGS) entry which is preliminary data.</text>
</comment>
<keyword evidence="3" id="KW-1185">Reference proteome</keyword>
<evidence type="ECO:0000256" key="1">
    <source>
        <dbReference type="SAM" id="SignalP"/>
    </source>
</evidence>
<reference evidence="2 3" key="1">
    <citation type="journal article" date="2021" name="Sci. Rep.">
        <title>Genome sequencing of the multicellular alga Astrephomene provides insights into convergent evolution of germ-soma differentiation.</title>
        <authorList>
            <person name="Yamashita S."/>
            <person name="Yamamoto K."/>
            <person name="Matsuzaki R."/>
            <person name="Suzuki S."/>
            <person name="Yamaguchi H."/>
            <person name="Hirooka S."/>
            <person name="Minakuchi Y."/>
            <person name="Miyagishima S."/>
            <person name="Kawachi M."/>
            <person name="Toyoda A."/>
            <person name="Nozaki H."/>
        </authorList>
    </citation>
    <scope>NUCLEOTIDE SEQUENCE [LARGE SCALE GENOMIC DNA]</scope>
    <source>
        <strain evidence="2 3">NIES-4017</strain>
    </source>
</reference>
<sequence length="463" mass="51312">MLLTVLTALALLNIAATAGELDTSTLNKSDNGHPFCSSSLKGVQPYAREIVDLTQALQTAHGIPDGACLFNPALIRVGGNVFSTFVRVYVAADKERRCVPGQFDRAPFMDDWNGTQASMLAVLRIRRKQSGGTQTTLMGHRYFNINYEDGRLFRDNHGRMFIYLAVPFGAFGDVAATANTVYRVYITCRRLPNLLCDAKLGPPRLLRYDKSLAWEKNWVPWNGTTLMSYPQAGSFGPHSVFNWSSYTEPIPHTRFTSVANQTFFSVWQATFGKLIELAGGTPAILEPSRESYLAVGHLRVHPGCLHPHSISGLGKLVGTDVKPNCTHMLALPKRIKLELPFRPFTHGHADGNTSSHYLVDFAFFFYRFSAFPPYNVTHLSHGILPPSEGHVGIAFPSGLERLEDDYILSYGDADQAARLLFLEQRDIDALLIPLPDMLRDISSFSVCTLPLAPAKKRAPGIRL</sequence>
<feature type="chain" id="PRO_5042152994" evidence="1">
    <location>
        <begin position="19"/>
        <end position="463"/>
    </location>
</feature>
<feature type="signal peptide" evidence="1">
    <location>
        <begin position="1"/>
        <end position="18"/>
    </location>
</feature>
<dbReference type="Proteomes" id="UP001054857">
    <property type="component" value="Unassembled WGS sequence"/>
</dbReference>
<gene>
    <name evidence="2" type="ORF">Agub_g12094</name>
</gene>
<keyword evidence="1" id="KW-0732">Signal</keyword>
<dbReference type="AlphaFoldDB" id="A0AAD3HRK8"/>
<dbReference type="EMBL" id="BMAR01000034">
    <property type="protein sequence ID" value="GFR50045.1"/>
    <property type="molecule type" value="Genomic_DNA"/>
</dbReference>